<keyword evidence="3" id="KW-0804">Transcription</keyword>
<dbReference type="PANTHER" id="PTHR38445">
    <property type="entry name" value="HTH-TYPE TRANSCRIPTIONAL REPRESSOR YTRA"/>
    <property type="match status" value="1"/>
</dbReference>
<dbReference type="GeneID" id="45022041"/>
<protein>
    <submittedName>
        <fullName evidence="5">GntR family transcriptional regulator</fullName>
    </submittedName>
</protein>
<evidence type="ECO:0000313" key="5">
    <source>
        <dbReference type="EMBL" id="OTW45993.1"/>
    </source>
</evidence>
<dbReference type="Gene3D" id="1.10.10.10">
    <property type="entry name" value="Winged helix-like DNA-binding domain superfamily/Winged helix DNA-binding domain"/>
    <property type="match status" value="1"/>
</dbReference>
<evidence type="ECO:0000256" key="3">
    <source>
        <dbReference type="ARBA" id="ARBA00023163"/>
    </source>
</evidence>
<evidence type="ECO:0000259" key="4">
    <source>
        <dbReference type="PROSITE" id="PS50949"/>
    </source>
</evidence>
<reference evidence="5 6" key="1">
    <citation type="submission" date="2016-10" db="EMBL/GenBank/DDBJ databases">
        <title>Comparative genomics of Bacillus thuringiensis reveals a path to pathogens against multiple invertebrate hosts.</title>
        <authorList>
            <person name="Zheng J."/>
            <person name="Gao Q."/>
            <person name="Liu H."/>
            <person name="Peng D."/>
            <person name="Ruan L."/>
            <person name="Sun M."/>
        </authorList>
    </citation>
    <scope>NUCLEOTIDE SEQUENCE [LARGE SCALE GENOMIC DNA]</scope>
    <source>
        <strain evidence="5">BGSC 4AC1</strain>
    </source>
</reference>
<organism evidence="5 6">
    <name type="scientific">Bacillus thuringiensis serovar mexicanensis</name>
    <dbReference type="NCBI Taxonomy" id="180868"/>
    <lineage>
        <taxon>Bacteria</taxon>
        <taxon>Bacillati</taxon>
        <taxon>Bacillota</taxon>
        <taxon>Bacilli</taxon>
        <taxon>Bacillales</taxon>
        <taxon>Bacillaceae</taxon>
        <taxon>Bacillus</taxon>
        <taxon>Bacillus cereus group</taxon>
    </lineage>
</organism>
<dbReference type="CDD" id="cd07377">
    <property type="entry name" value="WHTH_GntR"/>
    <property type="match status" value="1"/>
</dbReference>
<dbReference type="InterPro" id="IPR036390">
    <property type="entry name" value="WH_DNA-bd_sf"/>
</dbReference>
<keyword evidence="2" id="KW-0238">DNA-binding</keyword>
<evidence type="ECO:0000256" key="1">
    <source>
        <dbReference type="ARBA" id="ARBA00023015"/>
    </source>
</evidence>
<feature type="domain" description="HTH gntR-type" evidence="4">
    <location>
        <begin position="11"/>
        <end position="79"/>
    </location>
</feature>
<dbReference type="Proteomes" id="UP000195152">
    <property type="component" value="Unassembled WGS sequence"/>
</dbReference>
<evidence type="ECO:0000313" key="6">
    <source>
        <dbReference type="Proteomes" id="UP000195152"/>
    </source>
</evidence>
<name>A0A242W3I2_BACTU</name>
<comment type="caution">
    <text evidence="5">The sequence shown here is derived from an EMBL/GenBank/DDBJ whole genome shotgun (WGS) entry which is preliminary data.</text>
</comment>
<evidence type="ECO:0000256" key="2">
    <source>
        <dbReference type="ARBA" id="ARBA00023125"/>
    </source>
</evidence>
<keyword evidence="1" id="KW-0805">Transcription regulation</keyword>
<dbReference type="EMBL" id="NFCF01000091">
    <property type="protein sequence ID" value="OTW45993.1"/>
    <property type="molecule type" value="Genomic_DNA"/>
</dbReference>
<dbReference type="AlphaFoldDB" id="A0A242W3I2"/>
<accession>A0A242W3I2</accession>
<dbReference type="InterPro" id="IPR000524">
    <property type="entry name" value="Tscrpt_reg_HTH_GntR"/>
</dbReference>
<dbReference type="InterPro" id="IPR036388">
    <property type="entry name" value="WH-like_DNA-bd_sf"/>
</dbReference>
<dbReference type="PANTHER" id="PTHR38445:SF7">
    <property type="entry name" value="GNTR-FAMILY TRANSCRIPTIONAL REGULATOR"/>
    <property type="match status" value="1"/>
</dbReference>
<dbReference type="PROSITE" id="PS50949">
    <property type="entry name" value="HTH_GNTR"/>
    <property type="match status" value="1"/>
</dbReference>
<dbReference type="GO" id="GO:0003700">
    <property type="term" value="F:DNA-binding transcription factor activity"/>
    <property type="evidence" value="ECO:0007669"/>
    <property type="project" value="InterPro"/>
</dbReference>
<sequence length="128" mass="14506">MKIILSNVSNQPLYQQIKEQIKESIFNDELKEGEQLPSIRLLANDLHVSVLTTKRVYAELEAEGFIITRVGKGTYVAPTNLELLMESKRHMVEVKLAEVCQIARSIGIHADDLHSMMDLILEEEESGK</sequence>
<dbReference type="RefSeq" id="WP_000691668.1">
    <property type="nucleotide sequence ID" value="NZ_NFCF01000091.1"/>
</dbReference>
<proteinExistence type="predicted"/>
<dbReference type="Pfam" id="PF00392">
    <property type="entry name" value="GntR"/>
    <property type="match status" value="1"/>
</dbReference>
<gene>
    <name evidence="5" type="ORF">BK699_22440</name>
</gene>
<dbReference type="GO" id="GO:0003677">
    <property type="term" value="F:DNA binding"/>
    <property type="evidence" value="ECO:0007669"/>
    <property type="project" value="UniProtKB-KW"/>
</dbReference>
<dbReference type="SMART" id="SM00345">
    <property type="entry name" value="HTH_GNTR"/>
    <property type="match status" value="1"/>
</dbReference>
<dbReference type="SUPFAM" id="SSF46785">
    <property type="entry name" value="Winged helix' DNA-binding domain"/>
    <property type="match status" value="1"/>
</dbReference>